<evidence type="ECO:0000256" key="1">
    <source>
        <dbReference type="ARBA" id="ARBA00022741"/>
    </source>
</evidence>
<evidence type="ECO:0000313" key="5">
    <source>
        <dbReference type="Proteomes" id="UP000289738"/>
    </source>
</evidence>
<dbReference type="InterPro" id="IPR001208">
    <property type="entry name" value="MCM_dom"/>
</dbReference>
<reference evidence="4 5" key="1">
    <citation type="submission" date="2019-01" db="EMBL/GenBank/DDBJ databases">
        <title>Sequencing of cultivated peanut Arachis hypogaea provides insights into genome evolution and oil improvement.</title>
        <authorList>
            <person name="Chen X."/>
        </authorList>
    </citation>
    <scope>NUCLEOTIDE SEQUENCE [LARGE SCALE GENOMIC DNA]</scope>
    <source>
        <strain evidence="5">cv. Fuhuasheng</strain>
        <tissue evidence="4">Leaves</tissue>
    </source>
</reference>
<dbReference type="GO" id="GO:0005524">
    <property type="term" value="F:ATP binding"/>
    <property type="evidence" value="ECO:0007669"/>
    <property type="project" value="UniProtKB-KW"/>
</dbReference>
<accession>A0A444Z3E1</accession>
<protein>
    <recommendedName>
        <fullName evidence="3">MCM C-terminal AAA(+) ATPase domain-containing protein</fullName>
    </recommendedName>
</protein>
<comment type="caution">
    <text evidence="4">The sequence shown here is derived from an EMBL/GenBank/DDBJ whole genome shotgun (WGS) entry which is preliminary data.</text>
</comment>
<evidence type="ECO:0000256" key="2">
    <source>
        <dbReference type="ARBA" id="ARBA00022840"/>
    </source>
</evidence>
<dbReference type="InterPro" id="IPR027417">
    <property type="entry name" value="P-loop_NTPase"/>
</dbReference>
<feature type="domain" description="MCM C-terminal AAA(+) ATPase" evidence="3">
    <location>
        <begin position="67"/>
        <end position="101"/>
    </location>
</feature>
<dbReference type="GO" id="GO:0006281">
    <property type="term" value="P:DNA repair"/>
    <property type="evidence" value="ECO:0007669"/>
    <property type="project" value="TreeGrafter"/>
</dbReference>
<dbReference type="AlphaFoldDB" id="A0A444Z3E1"/>
<dbReference type="GO" id="GO:0046404">
    <property type="term" value="F:ATP-dependent polydeoxyribonucleotide 5'-hydroxyl-kinase activity"/>
    <property type="evidence" value="ECO:0007669"/>
    <property type="project" value="TreeGrafter"/>
</dbReference>
<dbReference type="GO" id="GO:0046403">
    <property type="term" value="F:polynucleotide 3'-phosphatase activity"/>
    <property type="evidence" value="ECO:0007669"/>
    <property type="project" value="TreeGrafter"/>
</dbReference>
<keyword evidence="5" id="KW-1185">Reference proteome</keyword>
<name>A0A444Z3E1_ARAHY</name>
<dbReference type="Gene3D" id="3.40.50.300">
    <property type="entry name" value="P-loop containing nucleotide triphosphate hydrolases"/>
    <property type="match status" value="1"/>
</dbReference>
<dbReference type="PANTHER" id="PTHR12083:SF9">
    <property type="entry name" value="BIFUNCTIONAL POLYNUCLEOTIDE PHOSPHATASE_KINASE"/>
    <property type="match status" value="1"/>
</dbReference>
<dbReference type="Pfam" id="PF00493">
    <property type="entry name" value="MCM"/>
    <property type="match status" value="1"/>
</dbReference>
<organism evidence="4 5">
    <name type="scientific">Arachis hypogaea</name>
    <name type="common">Peanut</name>
    <dbReference type="NCBI Taxonomy" id="3818"/>
    <lineage>
        <taxon>Eukaryota</taxon>
        <taxon>Viridiplantae</taxon>
        <taxon>Streptophyta</taxon>
        <taxon>Embryophyta</taxon>
        <taxon>Tracheophyta</taxon>
        <taxon>Spermatophyta</taxon>
        <taxon>Magnoliopsida</taxon>
        <taxon>eudicotyledons</taxon>
        <taxon>Gunneridae</taxon>
        <taxon>Pentapetalae</taxon>
        <taxon>rosids</taxon>
        <taxon>fabids</taxon>
        <taxon>Fabales</taxon>
        <taxon>Fabaceae</taxon>
        <taxon>Papilionoideae</taxon>
        <taxon>50 kb inversion clade</taxon>
        <taxon>dalbergioids sensu lato</taxon>
        <taxon>Dalbergieae</taxon>
        <taxon>Pterocarpus clade</taxon>
        <taxon>Arachis</taxon>
    </lineage>
</organism>
<dbReference type="STRING" id="3818.A0A444Z3E1"/>
<evidence type="ECO:0000313" key="4">
    <source>
        <dbReference type="EMBL" id="RYR08680.1"/>
    </source>
</evidence>
<keyword evidence="1" id="KW-0547">Nucleotide-binding</keyword>
<dbReference type="EMBL" id="SDMP01000015">
    <property type="protein sequence ID" value="RYR08680.1"/>
    <property type="molecule type" value="Genomic_DNA"/>
</dbReference>
<dbReference type="PANTHER" id="PTHR12083">
    <property type="entry name" value="BIFUNCTIONAL POLYNUCLEOTIDE PHOSPHATASE/KINASE"/>
    <property type="match status" value="1"/>
</dbReference>
<keyword evidence="2" id="KW-0067">ATP-binding</keyword>
<proteinExistence type="predicted"/>
<sequence length="102" mass="11149">MQLCESDIEAVEEINFSVSKVKSNYKDATLLPKWKAFQIVIYLERDDSLNDLSKIAAFDFDGCLAKTAVNKSVYTSGKSSSAAGLTATVAKEPETGEFCIEI</sequence>
<evidence type="ECO:0000259" key="3">
    <source>
        <dbReference type="Pfam" id="PF00493"/>
    </source>
</evidence>
<dbReference type="Proteomes" id="UP000289738">
    <property type="component" value="Chromosome B05"/>
</dbReference>
<gene>
    <name evidence="4" type="ORF">Ahy_B05g076488</name>
</gene>
<dbReference type="GO" id="GO:0003690">
    <property type="term" value="F:double-stranded DNA binding"/>
    <property type="evidence" value="ECO:0007669"/>
    <property type="project" value="TreeGrafter"/>
</dbReference>